<proteinExistence type="predicted"/>
<organism evidence="3 4">
    <name type="scientific">Effrenium voratum</name>
    <dbReference type="NCBI Taxonomy" id="2562239"/>
    <lineage>
        <taxon>Eukaryota</taxon>
        <taxon>Sar</taxon>
        <taxon>Alveolata</taxon>
        <taxon>Dinophyceae</taxon>
        <taxon>Suessiales</taxon>
        <taxon>Symbiodiniaceae</taxon>
        <taxon>Effrenium</taxon>
    </lineage>
</organism>
<feature type="transmembrane region" description="Helical" evidence="2">
    <location>
        <begin position="212"/>
        <end position="237"/>
    </location>
</feature>
<feature type="transmembrane region" description="Helical" evidence="2">
    <location>
        <begin position="153"/>
        <end position="172"/>
    </location>
</feature>
<keyword evidence="4" id="KW-1185">Reference proteome</keyword>
<feature type="region of interest" description="Disordered" evidence="1">
    <location>
        <begin position="297"/>
        <end position="385"/>
    </location>
</feature>
<keyword evidence="2" id="KW-0472">Membrane</keyword>
<keyword evidence="2" id="KW-1133">Transmembrane helix</keyword>
<feature type="transmembrane region" description="Helical" evidence="2">
    <location>
        <begin position="112"/>
        <end position="132"/>
    </location>
</feature>
<accession>A0AA36NBH0</accession>
<sequence length="404" mass="44784">MKAIVSLGWRQAWRSASLDSVFSVLLAILFATLTVSLGQQQPVSGVLLVAAGVLVTTNLIKQLLLMQGMFVLGKFRLYWATVQNYVDWCRIGLSYSVLGLSYAQWAAPSAELSVLLAVAVLFRWADVVTSFRGYQWVGEKVLPIERALMSSRMFAGIVWVACCAFTNAYIALRLSGSDRLFDSFFVIYRLGFLSDLEHSVWNGGSQDPQKDLAAALGIVTALIMTVVMMNIFIGVLSESYSQAYRNRHLSFQRERARIAFAHSVRNRAYDAWRSTCCCRRQKDAASSKYLWYSVKRTQAQGSHQHPPKQRSSSAGKSRRMSTLVRGLMLNKTMGSEDSGRRPRLPRQPSGGHSAHLPPPLAKPAFQAVVPAPPSQSEDEGDIPGMVLEDDVPVWEKIVSEGLDA</sequence>
<gene>
    <name evidence="3" type="ORF">EVOR1521_LOCUS20521</name>
</gene>
<dbReference type="EMBL" id="CAUJNA010003225">
    <property type="protein sequence ID" value="CAJ1396263.1"/>
    <property type="molecule type" value="Genomic_DNA"/>
</dbReference>
<keyword evidence="2" id="KW-0812">Transmembrane</keyword>
<evidence type="ECO:0000313" key="4">
    <source>
        <dbReference type="Proteomes" id="UP001178507"/>
    </source>
</evidence>
<dbReference type="AlphaFoldDB" id="A0AA36NBH0"/>
<dbReference type="Proteomes" id="UP001178507">
    <property type="component" value="Unassembled WGS sequence"/>
</dbReference>
<protein>
    <recommendedName>
        <fullName evidence="5">Ion transport domain-containing protein</fullName>
    </recommendedName>
</protein>
<feature type="transmembrane region" description="Helical" evidence="2">
    <location>
        <begin position="21"/>
        <end position="39"/>
    </location>
</feature>
<evidence type="ECO:0000256" key="2">
    <source>
        <dbReference type="SAM" id="Phobius"/>
    </source>
</evidence>
<evidence type="ECO:0000313" key="3">
    <source>
        <dbReference type="EMBL" id="CAJ1396263.1"/>
    </source>
</evidence>
<evidence type="ECO:0008006" key="5">
    <source>
        <dbReference type="Google" id="ProtNLM"/>
    </source>
</evidence>
<feature type="compositionally biased region" description="Polar residues" evidence="1">
    <location>
        <begin position="297"/>
        <end position="315"/>
    </location>
</feature>
<name>A0AA36NBH0_9DINO</name>
<comment type="caution">
    <text evidence="3">The sequence shown here is derived from an EMBL/GenBank/DDBJ whole genome shotgun (WGS) entry which is preliminary data.</text>
</comment>
<evidence type="ECO:0000256" key="1">
    <source>
        <dbReference type="SAM" id="MobiDB-lite"/>
    </source>
</evidence>
<reference evidence="3" key="1">
    <citation type="submission" date="2023-08" db="EMBL/GenBank/DDBJ databases">
        <authorList>
            <person name="Chen Y."/>
            <person name="Shah S."/>
            <person name="Dougan E. K."/>
            <person name="Thang M."/>
            <person name="Chan C."/>
        </authorList>
    </citation>
    <scope>NUCLEOTIDE SEQUENCE</scope>
</reference>
<feature type="compositionally biased region" description="Acidic residues" evidence="1">
    <location>
        <begin position="376"/>
        <end position="385"/>
    </location>
</feature>
<feature type="transmembrane region" description="Helical" evidence="2">
    <location>
        <begin position="45"/>
        <end position="64"/>
    </location>
</feature>